<name>A0A6J4MEP8_9ACTN</name>
<gene>
    <name evidence="2" type="ORF">AVDCRST_MAG16-2503</name>
</gene>
<dbReference type="EMBL" id="CADCUE010000233">
    <property type="protein sequence ID" value="CAA9353111.1"/>
    <property type="molecule type" value="Genomic_DNA"/>
</dbReference>
<keyword evidence="1" id="KW-0812">Transmembrane</keyword>
<reference evidence="2" key="1">
    <citation type="submission" date="2020-02" db="EMBL/GenBank/DDBJ databases">
        <authorList>
            <person name="Meier V. D."/>
        </authorList>
    </citation>
    <scope>NUCLEOTIDE SEQUENCE</scope>
    <source>
        <strain evidence="2">AVDCRST_MAG16</strain>
    </source>
</reference>
<protein>
    <submittedName>
        <fullName evidence="2">Uncharacterized protein</fullName>
    </submittedName>
</protein>
<dbReference type="AlphaFoldDB" id="A0A6J4MEP8"/>
<feature type="transmembrane region" description="Helical" evidence="1">
    <location>
        <begin position="34"/>
        <end position="54"/>
    </location>
</feature>
<organism evidence="2">
    <name type="scientific">uncultured Frankineae bacterium</name>
    <dbReference type="NCBI Taxonomy" id="437475"/>
    <lineage>
        <taxon>Bacteria</taxon>
        <taxon>Bacillati</taxon>
        <taxon>Actinomycetota</taxon>
        <taxon>Actinomycetes</taxon>
        <taxon>Frankiales</taxon>
        <taxon>environmental samples</taxon>
    </lineage>
</organism>
<evidence type="ECO:0000313" key="2">
    <source>
        <dbReference type="EMBL" id="CAA9353111.1"/>
    </source>
</evidence>
<feature type="transmembrane region" description="Helical" evidence="1">
    <location>
        <begin position="91"/>
        <end position="110"/>
    </location>
</feature>
<proteinExistence type="predicted"/>
<evidence type="ECO:0000256" key="1">
    <source>
        <dbReference type="SAM" id="Phobius"/>
    </source>
</evidence>
<keyword evidence="1" id="KW-1133">Transmembrane helix</keyword>
<accession>A0A6J4MEP8</accession>
<keyword evidence="1" id="KW-0472">Membrane</keyword>
<feature type="transmembrane region" description="Helical" evidence="1">
    <location>
        <begin position="66"/>
        <end position="85"/>
    </location>
</feature>
<sequence>MVDGLATALIALSLALALWAAACAALDRLPPKPHLQLLFLLQALVVLQAVVALVRAGDWAGPKAELFGYLAVSAVLVPGGLFLTVEERSRWGTLVLAAACLTLAVVVVRLQTVWSAGA</sequence>